<dbReference type="InterPro" id="IPR003593">
    <property type="entry name" value="AAA+_ATPase"/>
</dbReference>
<evidence type="ECO:0000313" key="4">
    <source>
        <dbReference type="Proteomes" id="UP000594364"/>
    </source>
</evidence>
<dbReference type="PANTHER" id="PTHR46411">
    <property type="entry name" value="FAMILY ATPASE, PUTATIVE-RELATED"/>
    <property type="match status" value="1"/>
</dbReference>
<dbReference type="CDD" id="cd19481">
    <property type="entry name" value="RecA-like_protease"/>
    <property type="match status" value="1"/>
</dbReference>
<dbReference type="InterPro" id="IPR003959">
    <property type="entry name" value="ATPase_AAA_core"/>
</dbReference>
<dbReference type="GO" id="GO:0005524">
    <property type="term" value="F:ATP binding"/>
    <property type="evidence" value="ECO:0007669"/>
    <property type="project" value="InterPro"/>
</dbReference>
<evidence type="ECO:0000259" key="2">
    <source>
        <dbReference type="SMART" id="SM00382"/>
    </source>
</evidence>
<protein>
    <recommendedName>
        <fullName evidence="2">AAA+ ATPase domain-containing protein</fullName>
    </recommendedName>
</protein>
<reference evidence="3 4" key="1">
    <citation type="journal article" date="2018" name="PLoS Genet.">
        <title>Repeat elements organise 3D genome structure and mediate transcription in the filamentous fungus Epichloe festucae.</title>
        <authorList>
            <person name="Winter D.J."/>
            <person name="Ganley A.R.D."/>
            <person name="Young C.A."/>
            <person name="Liachko I."/>
            <person name="Schardl C.L."/>
            <person name="Dupont P.Y."/>
            <person name="Berry D."/>
            <person name="Ram A."/>
            <person name="Scott B."/>
            <person name="Cox M.P."/>
        </authorList>
    </citation>
    <scope>NUCLEOTIDE SEQUENCE [LARGE SCALE GENOMIC DNA]</scope>
    <source>
        <strain evidence="3 4">Fl1</strain>
    </source>
</reference>
<keyword evidence="4" id="KW-1185">Reference proteome</keyword>
<dbReference type="GO" id="GO:0016887">
    <property type="term" value="F:ATP hydrolysis activity"/>
    <property type="evidence" value="ECO:0007669"/>
    <property type="project" value="InterPro"/>
</dbReference>
<accession>A0A7S9KUF2</accession>
<dbReference type="Pfam" id="PF22942">
    <property type="entry name" value="DUF7025"/>
    <property type="match status" value="1"/>
</dbReference>
<dbReference type="AlphaFoldDB" id="A0A7S9KUF2"/>
<dbReference type="EMBL" id="CP031388">
    <property type="protein sequence ID" value="QPH04132.1"/>
    <property type="molecule type" value="Genomic_DNA"/>
</dbReference>
<dbReference type="PANTHER" id="PTHR46411:SF3">
    <property type="entry name" value="AAA+ ATPASE DOMAIN-CONTAINING PROTEIN"/>
    <property type="match status" value="1"/>
</dbReference>
<evidence type="ECO:0000256" key="1">
    <source>
        <dbReference type="SAM" id="MobiDB-lite"/>
    </source>
</evidence>
<dbReference type="InterPro" id="IPR054289">
    <property type="entry name" value="DUF7025"/>
</dbReference>
<feature type="region of interest" description="Disordered" evidence="1">
    <location>
        <begin position="1"/>
        <end position="31"/>
    </location>
</feature>
<dbReference type="InterPro" id="IPR027417">
    <property type="entry name" value="P-loop_NTPase"/>
</dbReference>
<sequence length="1192" mass="134487">MPSTEHNMALKKTSTYHQGLTPPDSPTKGTAASQAIVKDLKHLFGVFLEKRLLDLTSGEPPNTPVFQDQFPSGPDMVRLTKLLVKLARDECASADLSVATKPALSCPASNEQEEGVQVADEIDLNSPICTTPDDLKSFEKWASTLQFKTVVETWDKETCKYKIAEPVETSSSLDDYAEYAFVVRERVKRNSEEVTPYIDIKLEGLRDILRVVLHDIKAISLMEDKPSIEQNILFHFLPELNKYAEHMDISECGFPRQHLRLLIDHLEQAYSAVSQRLSSILQHGHITYDLLWALFKPGCHVYTTCIGTKELRCVIFDAGEEVTQNDETWFNLECRFLDYDGVKFGEAGIFLRVAKFRGSKPIESLEAFPLRHHPSHEQVRKDLVERGQKFRDLAGSHIQHCKGSAFFMNKGKIFKVNINSRVAVDAAFFHEMQPNYSRPSLRELGVKDKDGIAVIDIGAMLMEDREREKERMQGDGVDAQKLSETDFLVACPTVCCFSFKEKMFLECAVSALGDVDWSPESFDCLQIPSETKTMLLSLAKTRLGLIPTVPFDDVIDGKGQGLNILLNGPPGVGKTFTVEATSEYFKLPLYSISAGELVVDHGDSHALESQLEAIFRIAKHFNAVLLLDEADAFMASRIALHDNHNRLVTIFLRKLEYYQGILFLTSNRGVQFDDAILSRIHLTIEYENLTREFRKDLWSTFLSKAWTMQGPALVEEHDLRRLESLALNGREEKEAEPFVFLQLFPDQTHTYRRYANSPNFPQSFAIHLATFASLDPSMREKILDNAPAVLSCDVKGPGSLTSPDATPVGMDATNKYNKETFFSIDPRVLSFPYDMDFTPWLQFDDHSSEPMEIDENQSRLIANADDPAPDTSAVTNDSNLLPTTDPKNMIDGLKTMIEDSLEHMHTKLVEDGDIGSAFGQAFACIIDHQPENLEEDQKTLAFRQGSDPISRFFRLICTKFSILSSVLTSKTVEGPGGLDLLRICCEWVLLETLCYTSMGIAAHRRWLAAPAQELYSVSREGVEGFQPLAMNGAKPWRDLRKVDSAPLDSWTLHRGYIVNVDTGHSSSFAKVSDIRCLGDGRYAVVYTWLYTREQVAEELEVDGTLSSRSRAHLDKMWPLGDRFKYMLSTNRTITLWDTAIGRAAEEVTSGLCYSAVYSTTPTSRRIWSVENSRFKWMKKILLYEPHEGKVVR</sequence>
<feature type="compositionally biased region" description="Polar residues" evidence="1">
    <location>
        <begin position="872"/>
        <end position="886"/>
    </location>
</feature>
<gene>
    <name evidence="3" type="ORF">C2857_000859</name>
</gene>
<dbReference type="Proteomes" id="UP000594364">
    <property type="component" value="Chromosome 4"/>
</dbReference>
<evidence type="ECO:0000313" key="3">
    <source>
        <dbReference type="EMBL" id="QPH04132.1"/>
    </source>
</evidence>
<dbReference type="SUPFAM" id="SSF52540">
    <property type="entry name" value="P-loop containing nucleoside triphosphate hydrolases"/>
    <property type="match status" value="1"/>
</dbReference>
<feature type="region of interest" description="Disordered" evidence="1">
    <location>
        <begin position="862"/>
        <end position="887"/>
    </location>
</feature>
<organism evidence="3 4">
    <name type="scientific">Epichloe festucae (strain Fl1)</name>
    <dbReference type="NCBI Taxonomy" id="877507"/>
    <lineage>
        <taxon>Eukaryota</taxon>
        <taxon>Fungi</taxon>
        <taxon>Dikarya</taxon>
        <taxon>Ascomycota</taxon>
        <taxon>Pezizomycotina</taxon>
        <taxon>Sordariomycetes</taxon>
        <taxon>Hypocreomycetidae</taxon>
        <taxon>Hypocreales</taxon>
        <taxon>Clavicipitaceae</taxon>
        <taxon>Epichloe</taxon>
    </lineage>
</organism>
<dbReference type="SMART" id="SM00382">
    <property type="entry name" value="AAA"/>
    <property type="match status" value="1"/>
</dbReference>
<feature type="compositionally biased region" description="Polar residues" evidence="1">
    <location>
        <begin position="1"/>
        <end position="18"/>
    </location>
</feature>
<proteinExistence type="predicted"/>
<feature type="domain" description="AAA+ ATPase" evidence="2">
    <location>
        <begin position="560"/>
        <end position="690"/>
    </location>
</feature>
<name>A0A7S9KUF2_EPIFF</name>
<dbReference type="Gene3D" id="3.40.50.300">
    <property type="entry name" value="P-loop containing nucleotide triphosphate hydrolases"/>
    <property type="match status" value="1"/>
</dbReference>
<dbReference type="Pfam" id="PF00004">
    <property type="entry name" value="AAA"/>
    <property type="match status" value="1"/>
</dbReference>
<dbReference type="OrthoDB" id="10042665at2759"/>